<evidence type="ECO:0000313" key="3">
    <source>
        <dbReference type="Proteomes" id="UP000019116"/>
    </source>
</evidence>
<dbReference type="Gramene" id="TraesNOR4A03G02158760.1">
    <property type="protein sequence ID" value="TraesNOR4A03G02158760.1"/>
    <property type="gene ID" value="TraesNOR4A03G02158760"/>
</dbReference>
<feature type="region of interest" description="Disordered" evidence="1">
    <location>
        <begin position="99"/>
        <end position="130"/>
    </location>
</feature>
<accession>A0A3B6HY62</accession>
<dbReference type="Gramene" id="TraesLDM4A03G02135210.1">
    <property type="protein sequence ID" value="TraesLDM4A03G02135210.1"/>
    <property type="gene ID" value="TraesLDM4A03G02135210"/>
</dbReference>
<name>A0A3B6HY62_WHEAT</name>
<feature type="region of interest" description="Disordered" evidence="1">
    <location>
        <begin position="1"/>
        <end position="24"/>
    </location>
</feature>
<dbReference type="EnsemblPlants" id="TraesCS4A02G263000.1">
    <property type="protein sequence ID" value="TraesCS4A02G263000.1"/>
    <property type="gene ID" value="TraesCS4A02G263000"/>
</dbReference>
<protein>
    <submittedName>
        <fullName evidence="2">Uncharacterized protein</fullName>
    </submittedName>
</protein>
<dbReference type="Gramene" id="TraesCAD_scaffold_019086_01G000100.1">
    <property type="protein sequence ID" value="TraesCAD_scaffold_019086_01G000100.1"/>
    <property type="gene ID" value="TraesCAD_scaffold_019086_01G000100"/>
</dbReference>
<dbReference type="OMA" id="MNNSCRR"/>
<evidence type="ECO:0000313" key="2">
    <source>
        <dbReference type="EnsemblPlants" id="TraesCS4A02G263000.1"/>
    </source>
</evidence>
<dbReference type="Gramene" id="TraesRN4A0100703100.1">
    <property type="protein sequence ID" value="TraesRN4A0100703100.1"/>
    <property type="gene ID" value="TraesRN4A0100703100"/>
</dbReference>
<dbReference type="Gramene" id="TraesSYM4A03G02164160.1">
    <property type="protein sequence ID" value="TraesSYM4A03G02164160.1"/>
    <property type="gene ID" value="TraesSYM4A03G02164160"/>
</dbReference>
<proteinExistence type="predicted"/>
<evidence type="ECO:0000256" key="1">
    <source>
        <dbReference type="SAM" id="MobiDB-lite"/>
    </source>
</evidence>
<dbReference type="Gramene" id="TraesROB_scaffold_025778_01G000100.1">
    <property type="protein sequence ID" value="TraesROB_scaffold_025778_01G000100.1"/>
    <property type="gene ID" value="TraesROB_scaffold_025778_01G000100"/>
</dbReference>
<dbReference type="Gramene" id="TraesCS4A02G263000.1">
    <property type="protein sequence ID" value="TraesCS4A02G263000.1"/>
    <property type="gene ID" value="TraesCS4A02G263000"/>
</dbReference>
<reference evidence="2" key="2">
    <citation type="submission" date="2018-10" db="UniProtKB">
        <authorList>
            <consortium name="EnsemblPlants"/>
        </authorList>
    </citation>
    <scope>IDENTIFICATION</scope>
</reference>
<dbReference type="Gramene" id="TraesSTA4A03G02133190.1">
    <property type="protein sequence ID" value="TraesSTA4A03G02133190.1"/>
    <property type="gene ID" value="TraesSTA4A03G02133190"/>
</dbReference>
<dbReference type="AlphaFoldDB" id="A0A3B6HY62"/>
<dbReference type="Gramene" id="TraesWEE_scaffold_075676_01G000100.1">
    <property type="protein sequence ID" value="TraesWEE_scaffold_075676_01G000100.1"/>
    <property type="gene ID" value="TraesWEE_scaffold_075676_01G000100"/>
</dbReference>
<dbReference type="Gramene" id="TraesCS4A03G0684100.1">
    <property type="protein sequence ID" value="TraesCS4A03G0684100.1.CDS"/>
    <property type="gene ID" value="TraesCS4A03G0684100"/>
</dbReference>
<organism evidence="2">
    <name type="scientific">Triticum aestivum</name>
    <name type="common">Wheat</name>
    <dbReference type="NCBI Taxonomy" id="4565"/>
    <lineage>
        <taxon>Eukaryota</taxon>
        <taxon>Viridiplantae</taxon>
        <taxon>Streptophyta</taxon>
        <taxon>Embryophyta</taxon>
        <taxon>Tracheophyta</taxon>
        <taxon>Spermatophyta</taxon>
        <taxon>Magnoliopsida</taxon>
        <taxon>Liliopsida</taxon>
        <taxon>Poales</taxon>
        <taxon>Poaceae</taxon>
        <taxon>BOP clade</taxon>
        <taxon>Pooideae</taxon>
        <taxon>Triticodae</taxon>
        <taxon>Triticeae</taxon>
        <taxon>Triticinae</taxon>
        <taxon>Triticum</taxon>
    </lineage>
</organism>
<dbReference type="Proteomes" id="UP000019116">
    <property type="component" value="Chromosome 4A"/>
</dbReference>
<keyword evidence="3" id="KW-1185">Reference proteome</keyword>
<feature type="compositionally biased region" description="Basic and acidic residues" evidence="1">
    <location>
        <begin position="117"/>
        <end position="129"/>
    </location>
</feature>
<dbReference type="Gramene" id="TraesJAG4A03G02137730.1">
    <property type="protein sequence ID" value="TraesJAG4A03G02137730.1"/>
    <property type="gene ID" value="TraesJAG4A03G02137730"/>
</dbReference>
<reference evidence="2" key="1">
    <citation type="submission" date="2018-08" db="EMBL/GenBank/DDBJ databases">
        <authorList>
            <person name="Rossello M."/>
        </authorList>
    </citation>
    <scope>NUCLEOTIDE SEQUENCE [LARGE SCALE GENOMIC DNA]</scope>
    <source>
        <strain evidence="2">cv. Chinese Spring</strain>
    </source>
</reference>
<sequence length="165" mass="17595">MEEGLRFRGSGEGSFRGVGDLAPTRGKAGIEAGVTWEEAGVPDMNNSCRRLGAPRRRSWPAGVTARQGSSGRLRAFRSEAWVRARMERLQVELLVLDKDDAKEEEPGKGANGGGTKEAAESLGRERGDDDGAPLLLVLLRRGELAAGTRWRRVGRDALAAALGGG</sequence>